<accession>Q7T9Y1</accession>
<dbReference type="KEGG" id="vg:1463377"/>
<organismHost>
    <name type="scientific">Adoxophyes</name>
    <dbReference type="NCBI Taxonomy" id="85584"/>
</organismHost>
<name>Q7T9Y1_GVAO</name>
<organism evidence="1 3">
    <name type="scientific">Adoxophyes orana granulovirus</name>
    <name type="common">AoGV</name>
    <dbReference type="NCBI Taxonomy" id="170617"/>
    <lineage>
        <taxon>Viruses</taxon>
        <taxon>Viruses incertae sedis</taxon>
        <taxon>Naldaviricetes</taxon>
        <taxon>Lefavirales</taxon>
        <taxon>Baculoviridae</taxon>
        <taxon>Betabaculovirus</taxon>
        <taxon>Betabaculovirus adoranae</taxon>
    </lineage>
</organism>
<reference evidence="1 3" key="1">
    <citation type="journal article" date="2003" name="Virology">
        <title>The complete sequence of the Adoxophyes orana granulovirus genome.</title>
        <authorList>
            <person name="Wormleaton S."/>
            <person name="Kuzio J."/>
            <person name="Winstanley D."/>
        </authorList>
    </citation>
    <scope>NUCLEOTIDE SEQUENCE [LARGE SCALE GENOMIC DNA]</scope>
</reference>
<sequence length="111" mass="13516">MTTIKFAYVRTEFMQKHFKHKIYVNTEIDVNNNKNFTLTRYCNSLMKQYDYADAVCEVDCVIKYSEHDRRWQKIIIFLQYNIPCNIDLDQVIKREINRVVNHTNNQIFIEN</sequence>
<dbReference type="EMBL" id="AF547984">
    <property type="protein sequence ID" value="AAP85671.1"/>
    <property type="molecule type" value="Genomic_DNA"/>
</dbReference>
<dbReference type="GeneID" id="1463377"/>
<evidence type="ECO:0000313" key="1">
    <source>
        <dbReference type="EMBL" id="AAP85671.1"/>
    </source>
</evidence>
<dbReference type="RefSeq" id="NP_872488.1">
    <property type="nucleotide sequence ID" value="NC_005038.1"/>
</dbReference>
<evidence type="ECO:0000313" key="3">
    <source>
        <dbReference type="Proteomes" id="UP000202129"/>
    </source>
</evidence>
<proteinExistence type="predicted"/>
<evidence type="ECO:0000313" key="2">
    <source>
        <dbReference type="EMBL" id="AJA91674.1"/>
    </source>
</evidence>
<gene>
    <name evidence="1" type="primary">ORF_34</name>
</gene>
<dbReference type="EMBL" id="KM226332">
    <property type="protein sequence ID" value="AJA91674.1"/>
    <property type="molecule type" value="Genomic_DNA"/>
</dbReference>
<keyword evidence="3" id="KW-1185">Reference proteome</keyword>
<reference evidence="2" key="2">
    <citation type="journal article" date="2015" name="J. Gen. Virol.">
        <title>Isolation of an Adoxophyes orana granulovirus (AdorGV) occlusion body morphology mutant: biological activity, genome sequence and relationship to other isolates of AdorGV.</title>
        <authorList>
            <person name="Nakai M."/>
            <person name="Harrison R.L."/>
            <person name="Uchida H."/>
            <person name="Ukuda R."/>
            <person name="Hikihara S."/>
            <person name="Ishii K."/>
            <person name="Kunimi Y."/>
        </authorList>
    </citation>
    <scope>NUCLEOTIDE SEQUENCE</scope>
    <source>
        <strain evidence="2">Miyazaki</strain>
    </source>
</reference>
<dbReference type="Proteomes" id="UP000202129">
    <property type="component" value="Segment"/>
</dbReference>
<protein>
    <submittedName>
        <fullName evidence="2">ADOR34</fullName>
    </submittedName>
    <submittedName>
        <fullName evidence="1">ORF_34</fullName>
    </submittedName>
</protein>